<evidence type="ECO:0000256" key="1">
    <source>
        <dbReference type="ARBA" id="ARBA00012513"/>
    </source>
</evidence>
<dbReference type="InterPro" id="IPR000719">
    <property type="entry name" value="Prot_kinase_dom"/>
</dbReference>
<feature type="compositionally biased region" description="Basic residues" evidence="9">
    <location>
        <begin position="125"/>
        <end position="141"/>
    </location>
</feature>
<dbReference type="PANTHER" id="PTHR24419:SF18">
    <property type="entry name" value="SERINE_THREONINE-PROTEIN KINASE HASPIN"/>
    <property type="match status" value="1"/>
</dbReference>
<feature type="domain" description="Protein kinase" evidence="10">
    <location>
        <begin position="1164"/>
        <end position="1501"/>
    </location>
</feature>
<keyword evidence="2" id="KW-0723">Serine/threonine-protein kinase</keyword>
<dbReference type="GO" id="GO:0035556">
    <property type="term" value="P:intracellular signal transduction"/>
    <property type="evidence" value="ECO:0007669"/>
    <property type="project" value="TreeGrafter"/>
</dbReference>
<dbReference type="SUPFAM" id="SSF56112">
    <property type="entry name" value="Protein kinase-like (PK-like)"/>
    <property type="match status" value="1"/>
</dbReference>
<accession>A0A6J1NSF8</accession>
<keyword evidence="3" id="KW-0808">Transferase</keyword>
<evidence type="ECO:0000259" key="10">
    <source>
        <dbReference type="PROSITE" id="PS50011"/>
    </source>
</evidence>
<keyword evidence="6" id="KW-0067">ATP-binding</keyword>
<evidence type="ECO:0000256" key="9">
    <source>
        <dbReference type="SAM" id="MobiDB-lite"/>
    </source>
</evidence>
<evidence type="ECO:0000313" key="11">
    <source>
        <dbReference type="Proteomes" id="UP001652582"/>
    </source>
</evidence>
<dbReference type="GeneID" id="112053041"/>
<dbReference type="OrthoDB" id="21018at2759"/>
<dbReference type="EC" id="2.7.11.1" evidence="1"/>
<dbReference type="Gene3D" id="3.30.200.20">
    <property type="entry name" value="Phosphorylase Kinase, domain 1"/>
    <property type="match status" value="1"/>
</dbReference>
<dbReference type="GO" id="GO:0005634">
    <property type="term" value="C:nucleus"/>
    <property type="evidence" value="ECO:0007669"/>
    <property type="project" value="TreeGrafter"/>
</dbReference>
<feature type="compositionally biased region" description="Basic and acidic residues" evidence="9">
    <location>
        <begin position="750"/>
        <end position="759"/>
    </location>
</feature>
<dbReference type="GO" id="GO:0072354">
    <property type="term" value="F:histone H3T3 kinase activity"/>
    <property type="evidence" value="ECO:0007669"/>
    <property type="project" value="TreeGrafter"/>
</dbReference>
<evidence type="ECO:0000256" key="5">
    <source>
        <dbReference type="ARBA" id="ARBA00022777"/>
    </source>
</evidence>
<evidence type="ECO:0000256" key="4">
    <source>
        <dbReference type="ARBA" id="ARBA00022741"/>
    </source>
</evidence>
<feature type="region of interest" description="Disordered" evidence="9">
    <location>
        <begin position="386"/>
        <end position="417"/>
    </location>
</feature>
<dbReference type="GO" id="GO:0005524">
    <property type="term" value="F:ATP binding"/>
    <property type="evidence" value="ECO:0007669"/>
    <property type="project" value="UniProtKB-KW"/>
</dbReference>
<name>A0A6J1NSF8_BICAN</name>
<sequence length="1501" mass="170035">MKRTYRSKKETGGGLDPRDVVLALDEKASAFDAFYIQNIKQTKREMSIGASMFAASNKVRKRKYVKRLKDQEPIREARESTSTSAYLTPDKSLRLKRALDPFDMLLNSPSSKVSSQPVFSPMYAKRKGKSYRKKASNKKKYNYNTSESDSEKETHQSISDVTHDASNVLSYKLDIVEEKVMPAVINDSINDIKIEDLSLLKNTVSPLSMDLKDKFNTSFVKSPLCSTPFNKKYRGKSIYKFSPISLSIDDSEYGTTTTEFQKSCNNQEDDRIYKIVQNTTSIVSHENNVSDSPVLQTKDVINKTKLKDVETFKRYHHLLACKNISQLEKSTEEPLLGFSNAISSENIFMQAIRKRYKEITEDTHNDVQKSQPSSFSGDLGIVKNCHGSYSSNSNDDDSTTDNFKAKNNHHEINKSQNNINLEVSIDQYNEEKYNNENESIHKTTSHISLKENSMDPNKQVNTLGFSQIISGIGNEISINEHYLLEQSETYTDKNSVIENENSLVSSPHRKECDVYENQLNANEESTSELSHIYLEQNSNICSEKDSIVENSNCLTPQHLKESNTEENQLHLNEESISELSYIYSEQNSTISSEKNIIVEIDNSLASGPPLLMESYTEESQLHLNKESISELSHTYSERNSSINSDYSSKADSSTSGNSDSHYESCNSECEISEIKTNKKELVVELERLNESLISKYYTNKNDSINGALETENMKDALYCGEISSNSCSNDNERESTTSNEECDVSQESSNADKDVASIDENNKSDEDIFDSFVTRRKRNEVTKDSFILSFENSLTSGSSGDYDKTVISNYKNSLGSLKEYSNNTLTISDVQIDKNGKVDESQIESEYLLQKEKSILETNTQTETPLPKIKRSSEVLTSVGTRKSSKFLNRVSYDKEIDGTSRKSLAAGKRTVNTRKSKQQYISSPNILAIDEDNYLSSRNSVVPHTDVVTRRTSRLSRKSNENINSSAHRVPAQNFDNQTSYNIDDDKSELKPGIVLEPGKRWERSLSIFRRMTTLGGNLDQSVSEEEKISNKGRMYRQSVIHTMEIQDISVSLHNESVRSRFSDIHSKPSRSTIKIVRESNASRISLSSTLTSEDLGFLTEDCDDTVVELSKLSIIGSDHEVTVLDNFNDSSNRITTARDYVLRRCNQTDVILFDECYPDTALKNCRKIGEGVYGEVFLWRAGDGRARVLKIVPIAGDTKVNGESQKDYHEIISEIVIAMELSALRAPIIDIEKHFDEGQTNETLDLHCVENATDVFNEVLAVRCVYGNYPSRLLDLWELYDECKGSDNDNPAVLPPDQQFMVLELANAGQDLEGYQFHNAEQAYALFKQVAFGLAVAEEAFQFEHRDLHWGNVLIAPTEQKYATFVLRGRVHRVARRGVAATVIDYSLSRLSLRLPSAESAALYNDLSADDGLFDAVGDYQFSVYRLMRDKLGNDWKNFEPYTNILWLHYIVDKMITALRYTRTNTKIHKHYIAKLKEIKNRILDYGSAVQYVLTDNEL</sequence>
<evidence type="ECO:0000256" key="6">
    <source>
        <dbReference type="ARBA" id="ARBA00022840"/>
    </source>
</evidence>
<dbReference type="InterPro" id="IPR024604">
    <property type="entry name" value="GSG2_C"/>
</dbReference>
<dbReference type="Gene3D" id="1.10.510.10">
    <property type="entry name" value="Transferase(Phosphotransferase) domain 1"/>
    <property type="match status" value="1"/>
</dbReference>
<protein>
    <recommendedName>
        <fullName evidence="1">non-specific serine/threonine protein kinase</fullName>
        <ecNumber evidence="1">2.7.11.1</ecNumber>
    </recommendedName>
</protein>
<dbReference type="InterPro" id="IPR011009">
    <property type="entry name" value="Kinase-like_dom_sf"/>
</dbReference>
<evidence type="ECO:0000256" key="8">
    <source>
        <dbReference type="ARBA" id="ARBA00048679"/>
    </source>
</evidence>
<dbReference type="PROSITE" id="PS50011">
    <property type="entry name" value="PROTEIN_KINASE_DOM"/>
    <property type="match status" value="1"/>
</dbReference>
<dbReference type="Pfam" id="PF12330">
    <property type="entry name" value="Haspin_kinase"/>
    <property type="match status" value="1"/>
</dbReference>
<proteinExistence type="predicted"/>
<keyword evidence="11" id="KW-1185">Reference proteome</keyword>
<comment type="catalytic activity">
    <reaction evidence="7">
        <text>L-threonyl-[protein] + ATP = O-phospho-L-threonyl-[protein] + ADP + H(+)</text>
        <dbReference type="Rhea" id="RHEA:46608"/>
        <dbReference type="Rhea" id="RHEA-COMP:11060"/>
        <dbReference type="Rhea" id="RHEA-COMP:11605"/>
        <dbReference type="ChEBI" id="CHEBI:15378"/>
        <dbReference type="ChEBI" id="CHEBI:30013"/>
        <dbReference type="ChEBI" id="CHEBI:30616"/>
        <dbReference type="ChEBI" id="CHEBI:61977"/>
        <dbReference type="ChEBI" id="CHEBI:456216"/>
        <dbReference type="EC" id="2.7.11.1"/>
    </reaction>
</comment>
<feature type="region of interest" description="Disordered" evidence="9">
    <location>
        <begin position="632"/>
        <end position="664"/>
    </location>
</feature>
<evidence type="ECO:0000256" key="7">
    <source>
        <dbReference type="ARBA" id="ARBA00047899"/>
    </source>
</evidence>
<evidence type="ECO:0000256" key="3">
    <source>
        <dbReference type="ARBA" id="ARBA00022679"/>
    </source>
</evidence>
<organism evidence="11 12">
    <name type="scientific">Bicyclus anynana</name>
    <name type="common">Squinting bush brown butterfly</name>
    <dbReference type="NCBI Taxonomy" id="110368"/>
    <lineage>
        <taxon>Eukaryota</taxon>
        <taxon>Metazoa</taxon>
        <taxon>Ecdysozoa</taxon>
        <taxon>Arthropoda</taxon>
        <taxon>Hexapoda</taxon>
        <taxon>Insecta</taxon>
        <taxon>Pterygota</taxon>
        <taxon>Neoptera</taxon>
        <taxon>Endopterygota</taxon>
        <taxon>Lepidoptera</taxon>
        <taxon>Glossata</taxon>
        <taxon>Ditrysia</taxon>
        <taxon>Papilionoidea</taxon>
        <taxon>Nymphalidae</taxon>
        <taxon>Satyrinae</taxon>
        <taxon>Satyrini</taxon>
        <taxon>Mycalesina</taxon>
        <taxon>Bicyclus</taxon>
    </lineage>
</organism>
<dbReference type="GO" id="GO:0005737">
    <property type="term" value="C:cytoplasm"/>
    <property type="evidence" value="ECO:0007669"/>
    <property type="project" value="TreeGrafter"/>
</dbReference>
<dbReference type="RefSeq" id="XP_023948077.2">
    <property type="nucleotide sequence ID" value="XM_024092309.2"/>
</dbReference>
<dbReference type="PANTHER" id="PTHR24419">
    <property type="entry name" value="INTERLEUKIN-1 RECEPTOR-ASSOCIATED KINASE"/>
    <property type="match status" value="1"/>
</dbReference>
<evidence type="ECO:0000313" key="12">
    <source>
        <dbReference type="RefSeq" id="XP_023948077.2"/>
    </source>
</evidence>
<feature type="compositionally biased region" description="Low complexity" evidence="9">
    <location>
        <begin position="637"/>
        <end position="655"/>
    </location>
</feature>
<dbReference type="SMART" id="SM01331">
    <property type="entry name" value="DUF3635"/>
    <property type="match status" value="1"/>
</dbReference>
<dbReference type="KEGG" id="bany:112053041"/>
<comment type="catalytic activity">
    <reaction evidence="8">
        <text>L-seryl-[protein] + ATP = O-phospho-L-seryl-[protein] + ADP + H(+)</text>
        <dbReference type="Rhea" id="RHEA:17989"/>
        <dbReference type="Rhea" id="RHEA-COMP:9863"/>
        <dbReference type="Rhea" id="RHEA-COMP:11604"/>
        <dbReference type="ChEBI" id="CHEBI:15378"/>
        <dbReference type="ChEBI" id="CHEBI:29999"/>
        <dbReference type="ChEBI" id="CHEBI:30616"/>
        <dbReference type="ChEBI" id="CHEBI:83421"/>
        <dbReference type="ChEBI" id="CHEBI:456216"/>
        <dbReference type="EC" id="2.7.11.1"/>
    </reaction>
</comment>
<keyword evidence="4" id="KW-0547">Nucleotide-binding</keyword>
<dbReference type="Proteomes" id="UP001652582">
    <property type="component" value="Chromosome 13"/>
</dbReference>
<gene>
    <name evidence="12" type="primary">LOC112053041</name>
</gene>
<reference evidence="12" key="1">
    <citation type="submission" date="2025-08" db="UniProtKB">
        <authorList>
            <consortium name="RefSeq"/>
        </authorList>
    </citation>
    <scope>IDENTIFICATION</scope>
</reference>
<evidence type="ECO:0000256" key="2">
    <source>
        <dbReference type="ARBA" id="ARBA00022527"/>
    </source>
</evidence>
<keyword evidence="5" id="KW-0418">Kinase</keyword>
<feature type="region of interest" description="Disordered" evidence="9">
    <location>
        <begin position="125"/>
        <end position="159"/>
    </location>
</feature>
<feature type="region of interest" description="Disordered" evidence="9">
    <location>
        <begin position="727"/>
        <end position="759"/>
    </location>
</feature>
<dbReference type="GO" id="GO:0000278">
    <property type="term" value="P:mitotic cell cycle"/>
    <property type="evidence" value="ECO:0007669"/>
    <property type="project" value="TreeGrafter"/>
</dbReference>